<organism evidence="5 6">
    <name type="scientific">Lipomyces starkeyi NRRL Y-11557</name>
    <dbReference type="NCBI Taxonomy" id="675824"/>
    <lineage>
        <taxon>Eukaryota</taxon>
        <taxon>Fungi</taxon>
        <taxon>Dikarya</taxon>
        <taxon>Ascomycota</taxon>
        <taxon>Saccharomycotina</taxon>
        <taxon>Lipomycetes</taxon>
        <taxon>Lipomycetales</taxon>
        <taxon>Lipomycetaceae</taxon>
        <taxon>Lipomyces</taxon>
    </lineage>
</organism>
<feature type="domain" description="NDT80" evidence="4">
    <location>
        <begin position="12"/>
        <end position="374"/>
    </location>
</feature>
<gene>
    <name evidence="5" type="ORF">LIPSTDRAFT_294826</name>
</gene>
<feature type="compositionally biased region" description="Basic and acidic residues" evidence="3">
    <location>
        <begin position="274"/>
        <end position="286"/>
    </location>
</feature>
<dbReference type="GO" id="GO:0003700">
    <property type="term" value="F:DNA-binding transcription factor activity"/>
    <property type="evidence" value="ECO:0007669"/>
    <property type="project" value="UniProtKB-UniRule"/>
</dbReference>
<dbReference type="AlphaFoldDB" id="A0A1E3Q3X8"/>
<dbReference type="InterPro" id="IPR052605">
    <property type="entry name" value="Fungal_trans_regulator"/>
</dbReference>
<keyword evidence="6" id="KW-1185">Reference proteome</keyword>
<evidence type="ECO:0000256" key="3">
    <source>
        <dbReference type="SAM" id="MobiDB-lite"/>
    </source>
</evidence>
<evidence type="ECO:0000256" key="1">
    <source>
        <dbReference type="ARBA" id="ARBA00023125"/>
    </source>
</evidence>
<dbReference type="GO" id="GO:0000228">
    <property type="term" value="C:nuclear chromosome"/>
    <property type="evidence" value="ECO:0007669"/>
    <property type="project" value="TreeGrafter"/>
</dbReference>
<evidence type="ECO:0000259" key="4">
    <source>
        <dbReference type="PROSITE" id="PS51517"/>
    </source>
</evidence>
<dbReference type="Pfam" id="PF05224">
    <property type="entry name" value="NDT80_PhoG"/>
    <property type="match status" value="1"/>
</dbReference>
<feature type="region of interest" description="Disordered" evidence="3">
    <location>
        <begin position="246"/>
        <end position="286"/>
    </location>
</feature>
<keyword evidence="1 2" id="KW-0238">DNA-binding</keyword>
<dbReference type="SUPFAM" id="SSF49417">
    <property type="entry name" value="p53-like transcription factors"/>
    <property type="match status" value="1"/>
</dbReference>
<dbReference type="InterPro" id="IPR037141">
    <property type="entry name" value="NDT80_DNA-bd_dom_sf"/>
</dbReference>
<evidence type="ECO:0000313" key="6">
    <source>
        <dbReference type="Proteomes" id="UP000094385"/>
    </source>
</evidence>
<feature type="compositionally biased region" description="Polar residues" evidence="3">
    <location>
        <begin position="252"/>
        <end position="273"/>
    </location>
</feature>
<dbReference type="PANTHER" id="PTHR35144:SF2">
    <property type="entry name" value="MEIOSIS-SPECIFIC TRANSCRIPTION FACTOR NDT80"/>
    <property type="match status" value="1"/>
</dbReference>
<dbReference type="PANTHER" id="PTHR35144">
    <property type="entry name" value="MEIOSIS-SPECIFIC TRANSCRIPTION FACTOR NDT80"/>
    <property type="match status" value="1"/>
</dbReference>
<reference evidence="5 6" key="1">
    <citation type="journal article" date="2016" name="Proc. Natl. Acad. Sci. U.S.A.">
        <title>Comparative genomics of biotechnologically important yeasts.</title>
        <authorList>
            <person name="Riley R."/>
            <person name="Haridas S."/>
            <person name="Wolfe K.H."/>
            <person name="Lopes M.R."/>
            <person name="Hittinger C.T."/>
            <person name="Goeker M."/>
            <person name="Salamov A.A."/>
            <person name="Wisecaver J.H."/>
            <person name="Long T.M."/>
            <person name="Calvey C.H."/>
            <person name="Aerts A.L."/>
            <person name="Barry K.W."/>
            <person name="Choi C."/>
            <person name="Clum A."/>
            <person name="Coughlan A.Y."/>
            <person name="Deshpande S."/>
            <person name="Douglass A.P."/>
            <person name="Hanson S.J."/>
            <person name="Klenk H.-P."/>
            <person name="LaButti K.M."/>
            <person name="Lapidus A."/>
            <person name="Lindquist E.A."/>
            <person name="Lipzen A.M."/>
            <person name="Meier-Kolthoff J.P."/>
            <person name="Ohm R.A."/>
            <person name="Otillar R.P."/>
            <person name="Pangilinan J.L."/>
            <person name="Peng Y."/>
            <person name="Rokas A."/>
            <person name="Rosa C.A."/>
            <person name="Scheuner C."/>
            <person name="Sibirny A.A."/>
            <person name="Slot J.C."/>
            <person name="Stielow J.B."/>
            <person name="Sun H."/>
            <person name="Kurtzman C.P."/>
            <person name="Blackwell M."/>
            <person name="Grigoriev I.V."/>
            <person name="Jeffries T.W."/>
        </authorList>
    </citation>
    <scope>NUCLEOTIDE SEQUENCE [LARGE SCALE GENOMIC DNA]</scope>
    <source>
        <strain evidence="5 6">NRRL Y-11557</strain>
    </source>
</reference>
<name>A0A1E3Q3X8_LIPST</name>
<proteinExistence type="predicted"/>
<dbReference type="InterPro" id="IPR024061">
    <property type="entry name" value="NDT80_DNA-bd_dom"/>
</dbReference>
<dbReference type="GO" id="GO:0003677">
    <property type="term" value="F:DNA binding"/>
    <property type="evidence" value="ECO:0007669"/>
    <property type="project" value="UniProtKB-KW"/>
</dbReference>
<dbReference type="PROSITE" id="PS51517">
    <property type="entry name" value="NDT80"/>
    <property type="match status" value="1"/>
</dbReference>
<dbReference type="EMBL" id="KV454295">
    <property type="protein sequence ID" value="ODQ72393.1"/>
    <property type="molecule type" value="Genomic_DNA"/>
</dbReference>
<evidence type="ECO:0000256" key="2">
    <source>
        <dbReference type="PROSITE-ProRule" id="PRU00850"/>
    </source>
</evidence>
<evidence type="ECO:0000313" key="5">
    <source>
        <dbReference type="EMBL" id="ODQ72393.1"/>
    </source>
</evidence>
<feature type="DNA-binding region" description="NDT80" evidence="2">
    <location>
        <begin position="12"/>
        <end position="374"/>
    </location>
</feature>
<accession>A0A1E3Q3X8</accession>
<dbReference type="Proteomes" id="UP000094385">
    <property type="component" value="Unassembled WGS sequence"/>
</dbReference>
<dbReference type="GO" id="GO:0045944">
    <property type="term" value="P:positive regulation of transcription by RNA polymerase II"/>
    <property type="evidence" value="ECO:0007669"/>
    <property type="project" value="TreeGrafter"/>
</dbReference>
<protein>
    <recommendedName>
        <fullName evidence="4">NDT80 domain-containing protein</fullName>
    </recommendedName>
</protein>
<dbReference type="GO" id="GO:0051321">
    <property type="term" value="P:meiotic cell cycle"/>
    <property type="evidence" value="ECO:0007669"/>
    <property type="project" value="TreeGrafter"/>
</dbReference>
<dbReference type="OrthoDB" id="2288358at2759"/>
<dbReference type="InterPro" id="IPR008967">
    <property type="entry name" value="p53-like_TF_DNA-bd_sf"/>
</dbReference>
<dbReference type="Gene3D" id="2.60.40.1390">
    <property type="entry name" value="NDT80 DNA-binding domain"/>
    <property type="match status" value="1"/>
</dbReference>
<sequence length="381" mass="41449">MTTSAQRPQPLPTPYSVPPALLPSFPSYHSGLLSPLSSFHPALSSSSSCAQNGPLSGLQFIFPRASRPLLCTPSFSGLPPILPQLQLPNLHAVRVQINAAVSRGLRFESARWLAYRRNYLSITINVVFDIPLSALPTPQPSSSPLLPRSRQTVDNHSFSIVLDLRNGTQRVVKVKFFAVTVVAEDEVNGRPVDLIQHTSKRDQGPRRKPVVARIRPTLSDGRLAATPISHPASLGAHRLLEDFIPMDRPASAGSSSNSMPRGPSTSPDYTTGLDSEHEQPPSFDSHHETAEVVCFERIQFKRATANNGRKNTAQQMFRVVAILYAAVDETECFDGVVSNAEHGTNGIRYLEIQRVATGGIMVRGRSPGHYADRVGGGGMIQ</sequence>